<evidence type="ECO:0000256" key="7">
    <source>
        <dbReference type="HAMAP-Rule" id="MF_00277"/>
    </source>
</evidence>
<protein>
    <recommendedName>
        <fullName evidence="7">Bifunctional uridylyltransferase/uridylyl-removing enzyme</fullName>
        <shortName evidence="7">UTase/UR</shortName>
    </recommendedName>
    <alternativeName>
        <fullName evidence="7">Bifunctional [protein-PII] modification enzyme</fullName>
    </alternativeName>
    <alternativeName>
        <fullName evidence="7">Bifunctional nitrogen sensor protein</fullName>
    </alternativeName>
    <domain>
        <recommendedName>
            <fullName evidence="7">[Protein-PII] uridylyltransferase</fullName>
            <shortName evidence="7">PII uridylyltransferase</shortName>
            <shortName evidence="7">UTase</shortName>
            <ecNumber evidence="7">2.7.7.59</ecNumber>
        </recommendedName>
    </domain>
    <domain>
        <recommendedName>
            <fullName evidence="7">[Protein-PII]-UMP uridylyl-removing enzyme</fullName>
            <shortName evidence="7">UR</shortName>
            <ecNumber evidence="7">3.1.4.-</ecNumber>
        </recommendedName>
    </domain>
</protein>
<comment type="catalytic activity">
    <reaction evidence="7">
        <text>[protein-PII]-uridylyl-L-tyrosine + H2O = [protein-PII]-L-tyrosine + UMP + H(+)</text>
        <dbReference type="Rhea" id="RHEA:48600"/>
        <dbReference type="Rhea" id="RHEA-COMP:12147"/>
        <dbReference type="Rhea" id="RHEA-COMP:12148"/>
        <dbReference type="ChEBI" id="CHEBI:15377"/>
        <dbReference type="ChEBI" id="CHEBI:15378"/>
        <dbReference type="ChEBI" id="CHEBI:46858"/>
        <dbReference type="ChEBI" id="CHEBI:57865"/>
        <dbReference type="ChEBI" id="CHEBI:90602"/>
    </reaction>
</comment>
<dbReference type="Gene3D" id="3.30.460.10">
    <property type="entry name" value="Beta Polymerase, domain 2"/>
    <property type="match status" value="1"/>
</dbReference>
<dbReference type="AlphaFoldDB" id="A9CWG0"/>
<dbReference type="CDD" id="cd04900">
    <property type="entry name" value="ACT_UUR-like_1"/>
    <property type="match status" value="1"/>
</dbReference>
<dbReference type="CDD" id="cd04899">
    <property type="entry name" value="ACT_ACR-UUR-like_2"/>
    <property type="match status" value="1"/>
</dbReference>
<organism evidence="11 12">
    <name type="scientific">Hoeflea phototrophica (strain DSM 17068 / NCIMB 14078 / DFL-43)</name>
    <dbReference type="NCBI Taxonomy" id="411684"/>
    <lineage>
        <taxon>Bacteria</taxon>
        <taxon>Pseudomonadati</taxon>
        <taxon>Pseudomonadota</taxon>
        <taxon>Alphaproteobacteria</taxon>
        <taxon>Hyphomicrobiales</taxon>
        <taxon>Rhizobiaceae</taxon>
        <taxon>Hoeflea</taxon>
    </lineage>
</organism>
<comment type="similarity">
    <text evidence="7">Belongs to the GlnD family.</text>
</comment>
<dbReference type="STRING" id="411684.HPDFL43_20007"/>
<proteinExistence type="inferred from homology"/>
<dbReference type="InterPro" id="IPR002912">
    <property type="entry name" value="ACT_dom"/>
</dbReference>
<dbReference type="InterPro" id="IPR045865">
    <property type="entry name" value="ACT-like_dom_sf"/>
</dbReference>
<keyword evidence="3" id="KW-0677">Repeat</keyword>
<reference evidence="11 12" key="2">
    <citation type="submission" date="2012-06" db="EMBL/GenBank/DDBJ databases">
        <authorList>
            <person name="Fiebig A."/>
        </authorList>
    </citation>
    <scope>NUCLEOTIDE SEQUENCE [LARGE SCALE GENOMIC DNA]</scope>
    <source>
        <strain evidence="11 12">DFL-43</strain>
    </source>
</reference>
<comment type="activity regulation">
    <text evidence="7">Uridylyltransferase (UTase) activity is inhibited by glutamine, while glutamine activates uridylyl-removing (UR) activity.</text>
</comment>
<dbReference type="InterPro" id="IPR003607">
    <property type="entry name" value="HD/PDEase_dom"/>
</dbReference>
<dbReference type="eggNOG" id="COG2844">
    <property type="taxonomic scope" value="Bacteria"/>
</dbReference>
<dbReference type="InterPro" id="IPR010043">
    <property type="entry name" value="UTase/UR"/>
</dbReference>
<accession>A9CWG0</accession>
<dbReference type="CDD" id="cd00077">
    <property type="entry name" value="HDc"/>
    <property type="match status" value="1"/>
</dbReference>
<dbReference type="Gene3D" id="1.10.3090.10">
    <property type="entry name" value="cca-adding enzyme, domain 2"/>
    <property type="match status" value="1"/>
</dbReference>
<keyword evidence="1 7" id="KW-0808">Transferase</keyword>
<dbReference type="PANTHER" id="PTHR47320:SF1">
    <property type="entry name" value="BIFUNCTIONAL URIDYLYLTRANSFERASE_URIDYLYL-REMOVING ENZYME"/>
    <property type="match status" value="1"/>
</dbReference>
<evidence type="ECO:0000256" key="8">
    <source>
        <dbReference type="SAM" id="MobiDB-lite"/>
    </source>
</evidence>
<dbReference type="PANTHER" id="PTHR47320">
    <property type="entry name" value="BIFUNCTIONAL URIDYLYLTRANSFERASE/URIDYLYL-REMOVING ENZYME"/>
    <property type="match status" value="1"/>
</dbReference>
<name>A9CWG0_HOEPD</name>
<comment type="catalytic activity">
    <reaction evidence="7">
        <text>[protein-PII]-L-tyrosine + UTP = [protein-PII]-uridylyl-L-tyrosine + diphosphate</text>
        <dbReference type="Rhea" id="RHEA:13673"/>
        <dbReference type="Rhea" id="RHEA-COMP:12147"/>
        <dbReference type="Rhea" id="RHEA-COMP:12148"/>
        <dbReference type="ChEBI" id="CHEBI:33019"/>
        <dbReference type="ChEBI" id="CHEBI:46398"/>
        <dbReference type="ChEBI" id="CHEBI:46858"/>
        <dbReference type="ChEBI" id="CHEBI:90602"/>
        <dbReference type="EC" id="2.7.7.59"/>
    </reaction>
</comment>
<gene>
    <name evidence="7" type="primary">glnD</name>
    <name evidence="11" type="ORF">HPDFL43_20007</name>
</gene>
<comment type="caution">
    <text evidence="11">The sequence shown here is derived from an EMBL/GenBank/DDBJ whole genome shotgun (WGS) entry which is preliminary data.</text>
</comment>
<keyword evidence="2 7" id="KW-0548">Nucleotidyltransferase</keyword>
<feature type="region of interest" description="Disordered" evidence="8">
    <location>
        <begin position="926"/>
        <end position="953"/>
    </location>
</feature>
<evidence type="ECO:0000256" key="1">
    <source>
        <dbReference type="ARBA" id="ARBA00022679"/>
    </source>
</evidence>
<dbReference type="SUPFAM" id="SSF81301">
    <property type="entry name" value="Nucleotidyltransferase"/>
    <property type="match status" value="1"/>
</dbReference>
<dbReference type="OrthoDB" id="9758038at2"/>
<keyword evidence="12" id="KW-1185">Reference proteome</keyword>
<dbReference type="EMBL" id="ABIA03000001">
    <property type="protein sequence ID" value="EDQ35514.1"/>
    <property type="molecule type" value="Genomic_DNA"/>
</dbReference>
<comment type="domain">
    <text evidence="7">Has four distinct domains: an N-terminal nucleotidyltransferase (NT) domain responsible for UTase activity, a central HD domain that encodes UR activity, and two C-terminal ACT domains that seem to have a role in glutamine sensing.</text>
</comment>
<comment type="cofactor">
    <cofactor evidence="7">
        <name>Mg(2+)</name>
        <dbReference type="ChEBI" id="CHEBI:18420"/>
    </cofactor>
</comment>
<dbReference type="InterPro" id="IPR006674">
    <property type="entry name" value="HD_domain"/>
</dbReference>
<sequence>MPNPAENKLRLEEVVDPAVLRASLDTIADNHGGATPAARQAVLAEVKRVNAAGRERARAMLSDDGGGTLCARRICHLQDVITEALYDYASVHVYRVENPSKSERMTVTAVGGYGRGTLAPGSDIDLLFVLPYKKTPWTEQVVEWILYVLWDMGLKVGHATRNVDECIRLARSDMTIRTAILEARFLCGEKTLFDNLGARFDKEVVEGTGPEFIGAKLAERDERHRKAGDTRYLVEPNVKEGKGGLRDLNTLFWIAKYFYHIRDTAELVGLGVLSRRELALFEKAEDFLWAVRCHMHFLTGKAEERLSFDIQRDIAEGLGYHDHPGLSAVERFMKHYFLVAKDVGDLTRIFCAGLEDQQAKTAPGLSGVMSRFASRPRKIPGTLDFIEDKGRINLADADVLKRDPVNIIRLFHLADIRELEFHPDALKRVTRSLRLINTELRNDEEANRLFLSMLTSKRHPEIILRRMNEAGVLGRFIPEFGKIVSMMQFNMYHHYTVDEHLLRTVSVLSGIDKGLEEREHPLASKLFPSIEEREALYVAVFLHDIAKGRPEDHSTAGAKVARKLCPRFGLSPNQTELVAWLVEEHLTMSMVAQTRDLNDRKTITDFGEKVRTLERLKMLLVLSVCDIRAVGPGVWNGWKGQLLRTLYYETELMLSGGFSEVSRKERTAHARQALGEALSDWTEKDRKAYLKLHYEPYLLAVPLEEQVRHAAFVRDANKAKKQLATMVRTHAFHAITEITLLSPDHPRLLSIVTGACAAAGANIADAQVFTTSDGRALDTILINRELPDDEDELRRAKSIGRMIEDVLAGKAHIPEVIARKNRGKRKTKPFTVRPQVTISNALSNKFTVIELECLDRPGLLSEITSVLSDLSLDIASAHITTFGEKVVDTFYVRDLVGMKITNENRQTNIVARLKAVLAKEDDELRDQMPPGMIAPHGSTRRTRTTAAKAETGA</sequence>
<keyword evidence="4 7" id="KW-0378">Hydrolase</keyword>
<feature type="compositionally biased region" description="Low complexity" evidence="8">
    <location>
        <begin position="944"/>
        <end position="953"/>
    </location>
</feature>
<dbReference type="InterPro" id="IPR002934">
    <property type="entry name" value="Polymerase_NTP_transf_dom"/>
</dbReference>
<dbReference type="Pfam" id="PF01966">
    <property type="entry name" value="HD"/>
    <property type="match status" value="1"/>
</dbReference>
<feature type="domain" description="HD" evidence="10">
    <location>
        <begin position="497"/>
        <end position="619"/>
    </location>
</feature>
<comment type="function">
    <text evidence="7">Modifies, by uridylylation and deuridylylation, the PII regulatory proteins (GlnB and homologs), in response to the nitrogen status of the cell that GlnD senses through the glutamine level. Under low glutamine levels, catalyzes the conversion of the PII proteins and UTP to PII-UMP and PPi, while under higher glutamine levels, GlnD hydrolyzes PII-UMP to PII and UMP (deuridylylation). Thus, controls uridylylation state and activity of the PII proteins, and plays an important role in the regulation of nitrogen metabolism.</text>
</comment>
<dbReference type="Proteomes" id="UP000004291">
    <property type="component" value="Chromosome"/>
</dbReference>
<evidence type="ECO:0000259" key="10">
    <source>
        <dbReference type="PROSITE" id="PS51831"/>
    </source>
</evidence>
<keyword evidence="5 7" id="KW-0460">Magnesium</keyword>
<evidence type="ECO:0000313" key="12">
    <source>
        <dbReference type="Proteomes" id="UP000004291"/>
    </source>
</evidence>
<dbReference type="Gene3D" id="3.30.70.260">
    <property type="match status" value="1"/>
</dbReference>
<dbReference type="PROSITE" id="PS51831">
    <property type="entry name" value="HD"/>
    <property type="match status" value="1"/>
</dbReference>
<reference evidence="11 12" key="1">
    <citation type="submission" date="2007-10" db="EMBL/GenBank/DDBJ databases">
        <authorList>
            <person name="Wagner-Dobler I."/>
            <person name="Ferriera S."/>
            <person name="Johnson J."/>
            <person name="Kravitz S."/>
            <person name="Beeson K."/>
            <person name="Sutton G."/>
            <person name="Rogers Y.-H."/>
            <person name="Friedman R."/>
            <person name="Frazier M."/>
            <person name="Venter J.C."/>
        </authorList>
    </citation>
    <scope>NUCLEOTIDE SEQUENCE [LARGE SCALE GENOMIC DNA]</scope>
    <source>
        <strain evidence="11 12">DFL-43</strain>
    </source>
</reference>
<dbReference type="PROSITE" id="PS51671">
    <property type="entry name" value="ACT"/>
    <property type="match status" value="2"/>
</dbReference>
<evidence type="ECO:0000256" key="5">
    <source>
        <dbReference type="ARBA" id="ARBA00022842"/>
    </source>
</evidence>
<dbReference type="Pfam" id="PF01842">
    <property type="entry name" value="ACT"/>
    <property type="match status" value="1"/>
</dbReference>
<feature type="region of interest" description="Uridylyltransferase" evidence="7">
    <location>
        <begin position="1"/>
        <end position="380"/>
    </location>
</feature>
<evidence type="ECO:0000313" key="11">
    <source>
        <dbReference type="EMBL" id="EDQ35514.1"/>
    </source>
</evidence>
<dbReference type="NCBIfam" id="TIGR01693">
    <property type="entry name" value="UTase_glnD"/>
    <property type="match status" value="1"/>
</dbReference>
<dbReference type="EC" id="3.1.4.-" evidence="7"/>
<evidence type="ECO:0000259" key="9">
    <source>
        <dbReference type="PROSITE" id="PS51671"/>
    </source>
</evidence>
<dbReference type="EC" id="2.7.7.59" evidence="7"/>
<evidence type="ECO:0000256" key="3">
    <source>
        <dbReference type="ARBA" id="ARBA00022737"/>
    </source>
</evidence>
<dbReference type="GO" id="GO:0006808">
    <property type="term" value="P:regulation of nitrogen utilization"/>
    <property type="evidence" value="ECO:0007669"/>
    <property type="project" value="UniProtKB-UniRule"/>
</dbReference>
<dbReference type="HAMAP" id="MF_00277">
    <property type="entry name" value="PII_uridylyl_transf"/>
    <property type="match status" value="1"/>
</dbReference>
<dbReference type="PIRSF" id="PIRSF006288">
    <property type="entry name" value="PII_uridyltransf"/>
    <property type="match status" value="1"/>
</dbReference>
<dbReference type="InterPro" id="IPR043519">
    <property type="entry name" value="NT_sf"/>
</dbReference>
<dbReference type="GO" id="GO:0008081">
    <property type="term" value="F:phosphoric diester hydrolase activity"/>
    <property type="evidence" value="ECO:0007669"/>
    <property type="project" value="UniProtKB-UniRule"/>
</dbReference>
<evidence type="ECO:0000256" key="6">
    <source>
        <dbReference type="ARBA" id="ARBA00023268"/>
    </source>
</evidence>
<dbReference type="SUPFAM" id="SSF55021">
    <property type="entry name" value="ACT-like"/>
    <property type="match status" value="2"/>
</dbReference>
<dbReference type="SUPFAM" id="SSF81593">
    <property type="entry name" value="Nucleotidyltransferase substrate binding subunit/domain"/>
    <property type="match status" value="1"/>
</dbReference>
<dbReference type="SUPFAM" id="SSF81891">
    <property type="entry name" value="Poly A polymerase C-terminal region-like"/>
    <property type="match status" value="1"/>
</dbReference>
<dbReference type="SMART" id="SM00471">
    <property type="entry name" value="HDc"/>
    <property type="match status" value="1"/>
</dbReference>
<dbReference type="RefSeq" id="WP_007199745.1">
    <property type="nucleotide sequence ID" value="NZ_CM002917.1"/>
</dbReference>
<feature type="domain" description="ACT" evidence="9">
    <location>
        <begin position="737"/>
        <end position="819"/>
    </location>
</feature>
<evidence type="ECO:0000256" key="2">
    <source>
        <dbReference type="ARBA" id="ARBA00022695"/>
    </source>
</evidence>
<feature type="domain" description="ACT" evidence="9">
    <location>
        <begin position="848"/>
        <end position="927"/>
    </location>
</feature>
<dbReference type="GO" id="GO:0008773">
    <property type="term" value="F:[protein-PII] uridylyltransferase activity"/>
    <property type="evidence" value="ECO:0007669"/>
    <property type="project" value="UniProtKB-UniRule"/>
</dbReference>
<dbReference type="HOGENOM" id="CLU_012833_1_0_5"/>
<evidence type="ECO:0000256" key="4">
    <source>
        <dbReference type="ARBA" id="ARBA00022801"/>
    </source>
</evidence>
<keyword evidence="6 7" id="KW-0511">Multifunctional enzyme</keyword>
<dbReference type="Pfam" id="PF08335">
    <property type="entry name" value="GlnD_UR_UTase"/>
    <property type="match status" value="1"/>
</dbReference>
<dbReference type="NCBIfam" id="NF003467">
    <property type="entry name" value="PRK05092.1"/>
    <property type="match status" value="1"/>
</dbReference>
<dbReference type="Pfam" id="PF01909">
    <property type="entry name" value="NTP_transf_2"/>
    <property type="match status" value="1"/>
</dbReference>
<dbReference type="CDD" id="cd05401">
    <property type="entry name" value="NT_GlnE_GlnD_like"/>
    <property type="match status" value="1"/>
</dbReference>
<comment type="caution">
    <text evidence="7">Lacks conserved residue(s) required for the propagation of feature annotation.</text>
</comment>
<dbReference type="InterPro" id="IPR013546">
    <property type="entry name" value="PII_UdlTrfase/GS_AdlTrfase"/>
</dbReference>